<protein>
    <submittedName>
        <fullName evidence="2">DUF2075 domain-containing protein</fullName>
    </submittedName>
</protein>
<evidence type="ECO:0000313" key="3">
    <source>
        <dbReference type="Proteomes" id="UP000314285"/>
    </source>
</evidence>
<accession>A0A8H2K321</accession>
<dbReference type="InterPro" id="IPR018647">
    <property type="entry name" value="SLFN_3-like_DNA/RNA_helicase"/>
</dbReference>
<comment type="caution">
    <text evidence="2">The sequence shown here is derived from an EMBL/GenBank/DDBJ whole genome shotgun (WGS) entry which is preliminary data.</text>
</comment>
<proteinExistence type="predicted"/>
<dbReference type="Proteomes" id="UP000314285">
    <property type="component" value="Unassembled WGS sequence"/>
</dbReference>
<dbReference type="AlphaFoldDB" id="A0A8H2K321"/>
<dbReference type="Gene3D" id="3.40.50.300">
    <property type="entry name" value="P-loop containing nucleotide triphosphate hydrolases"/>
    <property type="match status" value="1"/>
</dbReference>
<name>A0A8H2K321_ACIRA</name>
<dbReference type="SUPFAM" id="SSF52540">
    <property type="entry name" value="P-loop containing nucleoside triphosphate hydrolases"/>
    <property type="match status" value="1"/>
</dbReference>
<evidence type="ECO:0000259" key="1">
    <source>
        <dbReference type="Pfam" id="PF09848"/>
    </source>
</evidence>
<reference evidence="2 3" key="1">
    <citation type="submission" date="2019-06" db="EMBL/GenBank/DDBJ databases">
        <title>Genome of Acinetobacter radioresistens APH1, a phenol degrading strain.</title>
        <authorList>
            <person name="Liu Y."/>
        </authorList>
    </citation>
    <scope>NUCLEOTIDE SEQUENCE [LARGE SCALE GENOMIC DNA]</scope>
    <source>
        <strain evidence="2 3">APH1</strain>
    </source>
</reference>
<dbReference type="Pfam" id="PF09848">
    <property type="entry name" value="SLFN-g3_helicase"/>
    <property type="match status" value="1"/>
</dbReference>
<dbReference type="InterPro" id="IPR027417">
    <property type="entry name" value="P-loop_NTPase"/>
</dbReference>
<feature type="domain" description="Schlafen group 3-like DNA/RNA helicase" evidence="1">
    <location>
        <begin position="236"/>
        <end position="628"/>
    </location>
</feature>
<evidence type="ECO:0000313" key="2">
    <source>
        <dbReference type="EMBL" id="TNX91793.1"/>
    </source>
</evidence>
<organism evidence="2 3">
    <name type="scientific">Acinetobacter radioresistens</name>
    <dbReference type="NCBI Taxonomy" id="40216"/>
    <lineage>
        <taxon>Bacteria</taxon>
        <taxon>Pseudomonadati</taxon>
        <taxon>Pseudomonadota</taxon>
        <taxon>Gammaproteobacteria</taxon>
        <taxon>Moraxellales</taxon>
        <taxon>Moraxellaceae</taxon>
        <taxon>Acinetobacter</taxon>
    </lineage>
</organism>
<gene>
    <name evidence="2" type="ORF">FHY67_09595</name>
</gene>
<dbReference type="RefSeq" id="WP_139880683.1">
    <property type="nucleotide sequence ID" value="NZ_VFBM01000006.1"/>
</dbReference>
<dbReference type="EMBL" id="VFBM01000006">
    <property type="protein sequence ID" value="TNX91793.1"/>
    <property type="molecule type" value="Genomic_DNA"/>
</dbReference>
<sequence>MGLAQSYYQNNFLEFRNENEEAILGSLAYQHEFSLDELQKSAWLKQITILKRALCILDQGEIFFEFHIPRMGKRVDNILIIQDLILVIEFKVGDTQYSHSAQIQVIDYCLDLLNFHAGSHNQKVIPVLVAKQAAETRQNWEEIASLNEAACCNAENFGEILSEIIQQFSHNSVINTQSWLEAPYKPTPTIIEAAQALYKGHQVQEISRSDAGMINLEITSNKIEEIIEYSKQNKIKSICFLTGVPGAGKTLAGLNIANQRLKKDQTEHAVFLSGNGPLVDVLREALVRDTVKNFKLQGLSKSRLAAERSAKAFVQNIHHFRDYYLRSTEIPVEQVVVFDEAQRAWQKEQVSNFMKLKKGIDNFTMSEPEFLINVMNRHIDWCVVVCLIGGGQEINTGEAGVTEWLEALKQKFSDWQIYYSEKILEDSVYLDSTEHRNWLQTTGINEQDLHLAVSVRSFRSERVSQLIQYILDGNSQAAQQLYSEISSDYPVVLSRNLKQAKQWLKTRAKGSERYGIVASSGAKRLRADGIDIKSKITPEHWFLNLDTDVRSSYYLEEVATEFDIQGLEIDYTCVAWDINFYFDQEWKYQAFKGSTWQKIKNEAKQKYLLNAYRVLLTRARQGMVIYVPEIEQADCTRPAKYYNFTYQFLMECGFETLK</sequence>